<dbReference type="STRING" id="31965.AWH51_02115"/>
<sequence>MRAEEPDLDILFVGGGFRTTSFLASAPWLLGTRLGIVERRPSLGGGDYHDYGILSTSVGARFLKDVDLAGDWPELWRSPVVREVATAEGPVDLRELAAALDRIGQAVTSALPDGAVLSGRHASEVEIGGSHPSVSLTSGETLRARHVVLATGRREPPHPALAPWPDTTLLSGRVLDPRTRPRILELVRARPGAPIVVAGSSHSAMSALRVLLDMRAADPRTFAGHRIEVLERSPARLFYGSLEEARRSQVPEREILATPEAVCGVTGAVFRDTGLRHESKLLYTRLWDGAVPDVQLVRDTDVEHEADRLGEAALIVQALGYVGRAPVLTMRGQGVLRAADSRRRVDADVRGRLLVEGRRRDDVTALRLDPTPPGHRDNAQYGQDLYAHLSDRLRGLLDPARAGTS</sequence>
<accession>A0A154V559</accession>
<gene>
    <name evidence="1" type="ORF">AWH51_02115</name>
</gene>
<dbReference type="SUPFAM" id="SSF51905">
    <property type="entry name" value="FAD/NAD(P)-binding domain"/>
    <property type="match status" value="1"/>
</dbReference>
<comment type="caution">
    <text evidence="1">The sequence shown here is derived from an EMBL/GenBank/DDBJ whole genome shotgun (WGS) entry which is preliminary data.</text>
</comment>
<protein>
    <submittedName>
        <fullName evidence="1">Uncharacterized protein</fullName>
    </submittedName>
</protein>
<evidence type="ECO:0000313" key="2">
    <source>
        <dbReference type="Proteomes" id="UP000076218"/>
    </source>
</evidence>
<proteinExistence type="predicted"/>
<evidence type="ECO:0000313" key="1">
    <source>
        <dbReference type="EMBL" id="KZC96516.1"/>
    </source>
</evidence>
<reference evidence="1 2" key="1">
    <citation type="submission" date="2016-01" db="EMBL/GenBank/DDBJ databases">
        <title>Draft genome sequence of Clavibacter michiganensis subsp. tessellarius DOAB 609.</title>
        <authorList>
            <person name="Tambong J.T."/>
        </authorList>
    </citation>
    <scope>NUCLEOTIDE SEQUENCE [LARGE SCALE GENOMIC DNA]</scope>
    <source>
        <strain evidence="1 2">DOAB 609</strain>
    </source>
</reference>
<name>A0A154V559_9MICO</name>
<dbReference type="Proteomes" id="UP000076218">
    <property type="component" value="Unassembled WGS sequence"/>
</dbReference>
<dbReference type="OrthoDB" id="5168853at2"/>
<organism evidence="1 2">
    <name type="scientific">Clavibacter tessellarius</name>
    <dbReference type="NCBI Taxonomy" id="31965"/>
    <lineage>
        <taxon>Bacteria</taxon>
        <taxon>Bacillati</taxon>
        <taxon>Actinomycetota</taxon>
        <taxon>Actinomycetes</taxon>
        <taxon>Micrococcales</taxon>
        <taxon>Microbacteriaceae</taxon>
        <taxon>Clavibacter</taxon>
    </lineage>
</organism>
<dbReference type="InterPro" id="IPR036188">
    <property type="entry name" value="FAD/NAD-bd_sf"/>
</dbReference>
<dbReference type="EMBL" id="LQXA01000003">
    <property type="protein sequence ID" value="KZC96516.1"/>
    <property type="molecule type" value="Genomic_DNA"/>
</dbReference>
<dbReference type="AlphaFoldDB" id="A0A154V559"/>
<dbReference type="RefSeq" id="WP_063070137.1">
    <property type="nucleotide sequence ID" value="NZ_LQXA01000003.1"/>
</dbReference>
<dbReference type="Gene3D" id="3.50.50.60">
    <property type="entry name" value="FAD/NAD(P)-binding domain"/>
    <property type="match status" value="1"/>
</dbReference>